<dbReference type="OrthoDB" id="10252740at2759"/>
<dbReference type="Pfam" id="PF16488">
    <property type="entry name" value="ArgoL2"/>
    <property type="match status" value="1"/>
</dbReference>
<accession>S2IXG9</accession>
<dbReference type="InterPro" id="IPR012337">
    <property type="entry name" value="RNaseH-like_sf"/>
</dbReference>
<evidence type="ECO:0000313" key="4">
    <source>
        <dbReference type="EMBL" id="EPB81974.1"/>
    </source>
</evidence>
<dbReference type="InterPro" id="IPR003100">
    <property type="entry name" value="PAZ_dom"/>
</dbReference>
<dbReference type="Gene3D" id="2.170.260.10">
    <property type="entry name" value="paz domain"/>
    <property type="match status" value="1"/>
</dbReference>
<evidence type="ECO:0000259" key="2">
    <source>
        <dbReference type="PROSITE" id="PS50821"/>
    </source>
</evidence>
<dbReference type="CDD" id="cd04657">
    <property type="entry name" value="Piwi_ago-like"/>
    <property type="match status" value="1"/>
</dbReference>
<comment type="similarity">
    <text evidence="1">Belongs to the argonaute family.</text>
</comment>
<dbReference type="Pfam" id="PF16487">
    <property type="entry name" value="ArgoMid"/>
    <property type="match status" value="1"/>
</dbReference>
<dbReference type="EMBL" id="KE124137">
    <property type="protein sequence ID" value="EPB81974.1"/>
    <property type="molecule type" value="Genomic_DNA"/>
</dbReference>
<dbReference type="InParanoid" id="S2IXG9"/>
<dbReference type="FunCoup" id="S2IXG9">
    <property type="interactions" value="305"/>
</dbReference>
<dbReference type="InterPro" id="IPR014811">
    <property type="entry name" value="ArgoL1"/>
</dbReference>
<dbReference type="SMART" id="SM01163">
    <property type="entry name" value="DUF1785"/>
    <property type="match status" value="1"/>
</dbReference>
<dbReference type="OMA" id="ANATIIM"/>
<protein>
    <recommendedName>
        <fullName evidence="6">Argonaute</fullName>
    </recommendedName>
</protein>
<keyword evidence="5" id="KW-1185">Reference proteome</keyword>
<evidence type="ECO:0000313" key="5">
    <source>
        <dbReference type="Proteomes" id="UP000014254"/>
    </source>
</evidence>
<dbReference type="InterPro" id="IPR032474">
    <property type="entry name" value="Argonaute_N"/>
</dbReference>
<dbReference type="AlphaFoldDB" id="S2IXG9"/>
<dbReference type="InterPro" id="IPR036085">
    <property type="entry name" value="PAZ_dom_sf"/>
</dbReference>
<dbReference type="Proteomes" id="UP000014254">
    <property type="component" value="Unassembled WGS sequence"/>
</dbReference>
<evidence type="ECO:0000259" key="3">
    <source>
        <dbReference type="PROSITE" id="PS50822"/>
    </source>
</evidence>
<dbReference type="Gene3D" id="3.40.50.2300">
    <property type="match status" value="1"/>
</dbReference>
<feature type="domain" description="Piwi" evidence="3">
    <location>
        <begin position="510"/>
        <end position="803"/>
    </location>
</feature>
<dbReference type="Gene3D" id="3.30.420.10">
    <property type="entry name" value="Ribonuclease H-like superfamily/Ribonuclease H"/>
    <property type="match status" value="1"/>
</dbReference>
<evidence type="ECO:0000256" key="1">
    <source>
        <dbReference type="RuleBase" id="RU361178"/>
    </source>
</evidence>
<dbReference type="PROSITE" id="PS50821">
    <property type="entry name" value="PAZ"/>
    <property type="match status" value="1"/>
</dbReference>
<dbReference type="eggNOG" id="KOG1041">
    <property type="taxonomic scope" value="Eukaryota"/>
</dbReference>
<dbReference type="InterPro" id="IPR003165">
    <property type="entry name" value="Piwi"/>
</dbReference>
<dbReference type="SUPFAM" id="SSF53098">
    <property type="entry name" value="Ribonuclease H-like"/>
    <property type="match status" value="1"/>
</dbReference>
<dbReference type="InterPro" id="IPR045246">
    <property type="entry name" value="Piwi_ago-like"/>
</dbReference>
<feature type="domain" description="PAZ" evidence="2">
    <location>
        <begin position="229"/>
        <end position="340"/>
    </location>
</feature>
<dbReference type="Pfam" id="PF02170">
    <property type="entry name" value="PAZ"/>
    <property type="match status" value="1"/>
</dbReference>
<evidence type="ECO:0008006" key="6">
    <source>
        <dbReference type="Google" id="ProtNLM"/>
    </source>
</evidence>
<proteinExistence type="inferred from homology"/>
<dbReference type="CDD" id="cd02846">
    <property type="entry name" value="PAZ_argonaute_like"/>
    <property type="match status" value="1"/>
</dbReference>
<dbReference type="InterPro" id="IPR032473">
    <property type="entry name" value="Argonaute_Mid_dom"/>
</dbReference>
<dbReference type="InterPro" id="IPR036397">
    <property type="entry name" value="RNaseH_sf"/>
</dbReference>
<gene>
    <name evidence="4" type="ORF">HMPREF1544_11290</name>
</gene>
<dbReference type="Pfam" id="PF16486">
    <property type="entry name" value="ArgoN"/>
    <property type="match status" value="1"/>
</dbReference>
<dbReference type="Pfam" id="PF08699">
    <property type="entry name" value="ArgoL1"/>
    <property type="match status" value="1"/>
</dbReference>
<dbReference type="SMART" id="SM00950">
    <property type="entry name" value="Piwi"/>
    <property type="match status" value="1"/>
</dbReference>
<dbReference type="PANTHER" id="PTHR22891">
    <property type="entry name" value="EUKARYOTIC TRANSLATION INITIATION FACTOR 2C"/>
    <property type="match status" value="1"/>
</dbReference>
<name>S2IXG9_MUCC1</name>
<organism evidence="4 5">
    <name type="scientific">Mucor circinelloides f. circinelloides (strain 1006PhL)</name>
    <name type="common">Mucormycosis agent</name>
    <name type="synonym">Calyptromyces circinelloides</name>
    <dbReference type="NCBI Taxonomy" id="1220926"/>
    <lineage>
        <taxon>Eukaryota</taxon>
        <taxon>Fungi</taxon>
        <taxon>Fungi incertae sedis</taxon>
        <taxon>Mucoromycota</taxon>
        <taxon>Mucoromycotina</taxon>
        <taxon>Mucoromycetes</taxon>
        <taxon>Mucorales</taxon>
        <taxon>Mucorineae</taxon>
        <taxon>Mucoraceae</taxon>
        <taxon>Mucor</taxon>
    </lineage>
</organism>
<dbReference type="SMART" id="SM00949">
    <property type="entry name" value="PAZ"/>
    <property type="match status" value="1"/>
</dbReference>
<dbReference type="VEuPathDB" id="FungiDB:HMPREF1544_11290"/>
<dbReference type="SUPFAM" id="SSF101690">
    <property type="entry name" value="PAZ domain"/>
    <property type="match status" value="1"/>
</dbReference>
<dbReference type="STRING" id="1220926.S2IXG9"/>
<dbReference type="GO" id="GO:0003723">
    <property type="term" value="F:RNA binding"/>
    <property type="evidence" value="ECO:0007669"/>
    <property type="project" value="InterPro"/>
</dbReference>
<dbReference type="Pfam" id="PF02171">
    <property type="entry name" value="Piwi"/>
    <property type="match status" value="1"/>
</dbReference>
<reference evidence="5" key="1">
    <citation type="submission" date="2013-05" db="EMBL/GenBank/DDBJ databases">
        <title>The Genome sequence of Mucor circinelloides f. circinelloides 1006PhL.</title>
        <authorList>
            <consortium name="The Broad Institute Genomics Platform"/>
            <person name="Cuomo C."/>
            <person name="Earl A."/>
            <person name="Findley K."/>
            <person name="Lee S.C."/>
            <person name="Walker B."/>
            <person name="Young S."/>
            <person name="Zeng Q."/>
            <person name="Gargeya S."/>
            <person name="Fitzgerald M."/>
            <person name="Haas B."/>
            <person name="Abouelleil A."/>
            <person name="Allen A.W."/>
            <person name="Alvarado L."/>
            <person name="Arachchi H.M."/>
            <person name="Berlin A.M."/>
            <person name="Chapman S.B."/>
            <person name="Gainer-Dewar J."/>
            <person name="Goldberg J."/>
            <person name="Griggs A."/>
            <person name="Gujja S."/>
            <person name="Hansen M."/>
            <person name="Howarth C."/>
            <person name="Imamovic A."/>
            <person name="Ireland A."/>
            <person name="Larimer J."/>
            <person name="McCowan C."/>
            <person name="Murphy C."/>
            <person name="Pearson M."/>
            <person name="Poon T.W."/>
            <person name="Priest M."/>
            <person name="Roberts A."/>
            <person name="Saif S."/>
            <person name="Shea T."/>
            <person name="Sisk P."/>
            <person name="Sykes S."/>
            <person name="Wortman J."/>
            <person name="Nusbaum C."/>
            <person name="Birren B."/>
        </authorList>
    </citation>
    <scope>NUCLEOTIDE SEQUENCE [LARGE SCALE GENOMIC DNA]</scope>
    <source>
        <strain evidence="5">1006PhL</strain>
    </source>
</reference>
<sequence length="846" mass="93965">MLSSAPSNRNLSQIVLRPNVGTQGRATTIRTNFYSVTSIPSGNVYHYDIDFEPALPEKKCRAVWDAFQKNEGREFCGHTKSIFDGRKNVFSAAALKFGEDEAKQFQASISNVDMNSSPVFGRSPKNVLTIRVKLAGVVNMDELQLFLDSKLEETPNCKTAIMVLDNLIRHQPSQTHYTFGRSIFSTEGRRPLPNGVELWQGFYQSVRPTAGKLLVNIDTSATAVFESGPVPDIVAKYLGKRSMDDLRAGIHPKDLRLVTKMLKGRTIVVNHRGERKNHFMITGLGPPADKLKFQDQDGKEMSVSSYFTAKYNMRLAYPFLPCIQVKRDIFLPMEVCELVAGQRYTAKLNGKQTSEFIKITCQPPSVRLNKISDGLKLLEHKNEYMQEFGMTVSQQMEAIKARVLKAPSIKYNTSQPLFVPQGASWSLRGKKLAKPATLKSWSVVNFAGSIPQEALRAFVREMCSTMHDFGLSVVNRSPPLLSCDPQANIDLILKDAYLKAGNAAKAEPQLIMCIVPNVNSQIYGEIKRITDTVIGTPSQVIKSNNVLRPNKQYCANVTLKLNVKMGGVNYSLNNTDIPFITKKPTIILGADVNHPAPGAENSPSIAAITASMDPQATKFISAISYQSGKTEIIQDMAGMVKKMLIAFYKQNKQKPSQILFYRDGVSEGQFQAVLDEEVAAVRAACESLEKNYKPTLTFVVVQKRHHARFFPIQREDSDKNGNCLPGTVVDTNIVHPFEFDFYLQSHTAIKGTARSAKYIVLHDDNKFSADALQELTYRLCYVYGRSSCAVSVVPAAYYADIVAGRGRLHCRGGDWSGASTNTDDADTQMASYAAVNPKLSNSMYYM</sequence>
<dbReference type="InterPro" id="IPR032472">
    <property type="entry name" value="ArgoL2"/>
</dbReference>
<dbReference type="PROSITE" id="PS50822">
    <property type="entry name" value="PIWI"/>
    <property type="match status" value="1"/>
</dbReference>